<keyword evidence="7" id="KW-0456">Lyase</keyword>
<reference evidence="9 10" key="1">
    <citation type="submission" date="2024-05" db="EMBL/GenBank/DDBJ databases">
        <title>Achromobacter denitrificans. BP1, complete genome.</title>
        <authorList>
            <person name="Zhang B."/>
        </authorList>
    </citation>
    <scope>NUCLEOTIDE SEQUENCE [LARGE SCALE GENOMIC DNA]</scope>
    <source>
        <strain evidence="9 10">BP1</strain>
    </source>
</reference>
<proteinExistence type="inferred from homology"/>
<evidence type="ECO:0000256" key="8">
    <source>
        <dbReference type="RuleBase" id="RU364100"/>
    </source>
</evidence>
<evidence type="ECO:0000256" key="3">
    <source>
        <dbReference type="ARBA" id="ARBA00022763"/>
    </source>
</evidence>
<gene>
    <name evidence="9" type="ORF">AAIK43_18470</name>
</gene>
<dbReference type="RefSeq" id="WP_123786983.1">
    <property type="nucleotide sequence ID" value="NZ_CP154792.1"/>
</dbReference>
<keyword evidence="5" id="KW-0190">Covalent protein-DNA linkage</keyword>
<dbReference type="Proteomes" id="UP001446337">
    <property type="component" value="Chromosome"/>
</dbReference>
<evidence type="ECO:0000256" key="1">
    <source>
        <dbReference type="ARBA" id="ARBA00008136"/>
    </source>
</evidence>
<accession>A0ABZ3FUF2</accession>
<name>A0ABZ3FUF2_ACHDE</name>
<keyword evidence="2 8" id="KW-0645">Protease</keyword>
<keyword evidence="4 8" id="KW-0378">Hydrolase</keyword>
<dbReference type="EMBL" id="CP154792">
    <property type="protein sequence ID" value="XAN13395.1"/>
    <property type="molecule type" value="Genomic_DNA"/>
</dbReference>
<dbReference type="Pfam" id="PF02586">
    <property type="entry name" value="SRAP"/>
    <property type="match status" value="1"/>
</dbReference>
<evidence type="ECO:0000256" key="7">
    <source>
        <dbReference type="ARBA" id="ARBA00023239"/>
    </source>
</evidence>
<protein>
    <recommendedName>
        <fullName evidence="8">Abasic site processing protein</fullName>
        <ecNumber evidence="8">3.4.-.-</ecNumber>
    </recommendedName>
</protein>
<dbReference type="EC" id="3.4.-.-" evidence="8"/>
<dbReference type="InterPro" id="IPR036590">
    <property type="entry name" value="SRAP-like"/>
</dbReference>
<sequence length="219" mass="24699">MCSHYQPVTDADRFCRTFAVQLPLGGRSGDMWPKYEGVFVRRPPELESGDEAVPEREAATGRWGLVPSRTRAINEKLSTFNARSETAAKSFTFGGAWHQRQQCIVPAACVYEPDWSSGKAVATQILHKDGEPLAVAGLWDRWRGPGGQLLESFTMLTMNAQKHELFSQFHRPGQEKRMVVLLPAGALDEWLHAKPEQYRDFFQPYPADRLVARVPQKEG</sequence>
<keyword evidence="3" id="KW-0227">DNA damage</keyword>
<evidence type="ECO:0000256" key="5">
    <source>
        <dbReference type="ARBA" id="ARBA00023124"/>
    </source>
</evidence>
<evidence type="ECO:0000313" key="9">
    <source>
        <dbReference type="EMBL" id="XAN13395.1"/>
    </source>
</evidence>
<organism evidence="9 10">
    <name type="scientific">Achromobacter denitrificans</name>
    <name type="common">Alcaligenes denitrificans</name>
    <dbReference type="NCBI Taxonomy" id="32002"/>
    <lineage>
        <taxon>Bacteria</taxon>
        <taxon>Pseudomonadati</taxon>
        <taxon>Pseudomonadota</taxon>
        <taxon>Betaproteobacteria</taxon>
        <taxon>Burkholderiales</taxon>
        <taxon>Alcaligenaceae</taxon>
        <taxon>Achromobacter</taxon>
    </lineage>
</organism>
<dbReference type="PANTHER" id="PTHR13604">
    <property type="entry name" value="DC12-RELATED"/>
    <property type="match status" value="1"/>
</dbReference>
<keyword evidence="6" id="KW-0238">DNA-binding</keyword>
<dbReference type="SUPFAM" id="SSF143081">
    <property type="entry name" value="BB1717-like"/>
    <property type="match status" value="1"/>
</dbReference>
<evidence type="ECO:0000256" key="4">
    <source>
        <dbReference type="ARBA" id="ARBA00022801"/>
    </source>
</evidence>
<dbReference type="InterPro" id="IPR003738">
    <property type="entry name" value="SRAP"/>
</dbReference>
<dbReference type="PANTHER" id="PTHR13604:SF0">
    <property type="entry name" value="ABASIC SITE PROCESSING PROTEIN HMCES"/>
    <property type="match status" value="1"/>
</dbReference>
<keyword evidence="10" id="KW-1185">Reference proteome</keyword>
<evidence type="ECO:0000256" key="6">
    <source>
        <dbReference type="ARBA" id="ARBA00023125"/>
    </source>
</evidence>
<evidence type="ECO:0000256" key="2">
    <source>
        <dbReference type="ARBA" id="ARBA00022670"/>
    </source>
</evidence>
<evidence type="ECO:0000313" key="10">
    <source>
        <dbReference type="Proteomes" id="UP001446337"/>
    </source>
</evidence>
<comment type="similarity">
    <text evidence="1 8">Belongs to the SOS response-associated peptidase family.</text>
</comment>
<dbReference type="Gene3D" id="3.90.1680.10">
    <property type="entry name" value="SOS response associated peptidase-like"/>
    <property type="match status" value="1"/>
</dbReference>